<evidence type="ECO:0000313" key="7">
    <source>
        <dbReference type="EMBL" id="CUU59954.1"/>
    </source>
</evidence>
<dbReference type="GO" id="GO:0004066">
    <property type="term" value="F:asparagine synthase (glutamine-hydrolyzing) activity"/>
    <property type="evidence" value="ECO:0007669"/>
    <property type="project" value="UniProtKB-EC"/>
</dbReference>
<sequence>MTFCGELRLDGRPAAPETARAMLAASVVPVDPDSVRVHTDGPLTLAGAPDPALGAGADLATSPTGLFALVDGPASVENPARTEDRLAGAAASWLASTFATRDTTCLDDLLGDWLALLWDPCSTRLVLARAVLGWRRPVVYADSTRVVFGTELSHLRAAGVPFRLAETVFAETLMCTQTTVHETMIQGVQRVPGGELLDIQAGKAPQRRSFSSLLTQVPPLGSTSLAASASSLRTALDAAVTSAVLPGGAAVQLSGGLDSSTLTGIGHRLPSRRGVGARLLPVSLVFPGQPHDESAWIAAVEEHLGVTALRVEPGPYDWDRWRAWVADTAEVPPRPNAALAMQLPEPVRAEGLSVVLTGEGGDDWLKGWRYHWPDLLRAGHLAPLWRQSGPGRRPRDLARRVRLLGRAAYRPLRQGRVMPRPAFPWVRPERLKGLGLDDRWQQMVARDGTTFASHDHYGRWAVMPRRQAAPILDSLRLATAAAGIDSRHPFHDKRVVRCALTMPGSTMYAPDLTKRVMRAAAHDALPPAIGRRRGKARFDLEVLRTTEAGGGLRTLAAGPLAADGWIDLTGAESAWEHAAGLARTGGLPRVPQHSLGVFWQLVELDTWLTHAGVQG</sequence>
<dbReference type="Gene3D" id="3.40.50.620">
    <property type="entry name" value="HUPs"/>
    <property type="match status" value="1"/>
</dbReference>
<protein>
    <recommendedName>
        <fullName evidence="2">asparagine synthase (glutamine-hydrolyzing)</fullName>
        <ecNumber evidence="2">6.3.5.4</ecNumber>
    </recommendedName>
</protein>
<dbReference type="GO" id="GO:0006529">
    <property type="term" value="P:asparagine biosynthetic process"/>
    <property type="evidence" value="ECO:0007669"/>
    <property type="project" value="UniProtKB-KW"/>
</dbReference>
<dbReference type="SUPFAM" id="SSF56235">
    <property type="entry name" value="N-terminal nucleophile aminohydrolases (Ntn hydrolases)"/>
    <property type="match status" value="1"/>
</dbReference>
<feature type="domain" description="Asparagine synthetase" evidence="6">
    <location>
        <begin position="232"/>
        <end position="578"/>
    </location>
</feature>
<proteinExistence type="predicted"/>
<dbReference type="InterPro" id="IPR029055">
    <property type="entry name" value="Ntn_hydrolases_N"/>
</dbReference>
<evidence type="ECO:0000256" key="5">
    <source>
        <dbReference type="PIRSR" id="PIRSR001589-3"/>
    </source>
</evidence>
<evidence type="ECO:0000259" key="6">
    <source>
        <dbReference type="Pfam" id="PF00733"/>
    </source>
</evidence>
<dbReference type="InterPro" id="IPR051786">
    <property type="entry name" value="ASN_synthetase/amidase"/>
</dbReference>
<comment type="catalytic activity">
    <reaction evidence="4">
        <text>L-aspartate + L-glutamine + ATP + H2O = L-asparagine + L-glutamate + AMP + diphosphate + H(+)</text>
        <dbReference type="Rhea" id="RHEA:12228"/>
        <dbReference type="ChEBI" id="CHEBI:15377"/>
        <dbReference type="ChEBI" id="CHEBI:15378"/>
        <dbReference type="ChEBI" id="CHEBI:29985"/>
        <dbReference type="ChEBI" id="CHEBI:29991"/>
        <dbReference type="ChEBI" id="CHEBI:30616"/>
        <dbReference type="ChEBI" id="CHEBI:33019"/>
        <dbReference type="ChEBI" id="CHEBI:58048"/>
        <dbReference type="ChEBI" id="CHEBI:58359"/>
        <dbReference type="ChEBI" id="CHEBI:456215"/>
        <dbReference type="EC" id="6.3.5.4"/>
    </reaction>
</comment>
<keyword evidence="3" id="KW-0061">Asparagine biosynthesis</keyword>
<dbReference type="SUPFAM" id="SSF52402">
    <property type="entry name" value="Adenine nucleotide alpha hydrolases-like"/>
    <property type="match status" value="1"/>
</dbReference>
<dbReference type="EMBL" id="FAOZ01000033">
    <property type="protein sequence ID" value="CUU59954.1"/>
    <property type="molecule type" value="Genomic_DNA"/>
</dbReference>
<name>A0A0S4QY34_9ACTN</name>
<dbReference type="CDD" id="cd01991">
    <property type="entry name" value="Asn_synthase_B_C"/>
    <property type="match status" value="1"/>
</dbReference>
<evidence type="ECO:0000256" key="4">
    <source>
        <dbReference type="ARBA" id="ARBA00048741"/>
    </source>
</evidence>
<comment type="pathway">
    <text evidence="1">Amino-acid biosynthesis; L-asparagine biosynthesis; L-asparagine from L-aspartate (L-Gln route): step 1/1.</text>
</comment>
<evidence type="ECO:0000256" key="1">
    <source>
        <dbReference type="ARBA" id="ARBA00005187"/>
    </source>
</evidence>
<accession>A0A0S4QY34</accession>
<dbReference type="PANTHER" id="PTHR43284:SF1">
    <property type="entry name" value="ASPARAGINE SYNTHETASE"/>
    <property type="match status" value="1"/>
</dbReference>
<keyword evidence="8" id="KW-1185">Reference proteome</keyword>
<reference evidence="8" key="1">
    <citation type="submission" date="2015-11" db="EMBL/GenBank/DDBJ databases">
        <authorList>
            <person name="Varghese N."/>
        </authorList>
    </citation>
    <scope>NUCLEOTIDE SEQUENCE [LARGE SCALE GENOMIC DNA]</scope>
    <source>
        <strain evidence="8">DSM 45899</strain>
    </source>
</reference>
<evidence type="ECO:0000256" key="3">
    <source>
        <dbReference type="ARBA" id="ARBA00022888"/>
    </source>
</evidence>
<keyword evidence="3" id="KW-0028">Amino-acid biosynthesis</keyword>
<dbReference type="Gene3D" id="3.60.20.10">
    <property type="entry name" value="Glutamine Phosphoribosylpyrophosphate, subunit 1, domain 1"/>
    <property type="match status" value="1"/>
</dbReference>
<evidence type="ECO:0000256" key="2">
    <source>
        <dbReference type="ARBA" id="ARBA00012737"/>
    </source>
</evidence>
<gene>
    <name evidence="7" type="ORF">Ga0074812_13378</name>
</gene>
<dbReference type="InterPro" id="IPR001962">
    <property type="entry name" value="Asn_synthase"/>
</dbReference>
<dbReference type="PANTHER" id="PTHR43284">
    <property type="entry name" value="ASPARAGINE SYNTHETASE (GLUTAMINE-HYDROLYZING)"/>
    <property type="match status" value="1"/>
</dbReference>
<evidence type="ECO:0000313" key="8">
    <source>
        <dbReference type="Proteomes" id="UP000198802"/>
    </source>
</evidence>
<dbReference type="EC" id="6.3.5.4" evidence="2"/>
<feature type="site" description="Important for beta-aspartyl-AMP intermediate formation" evidence="5">
    <location>
        <position position="359"/>
    </location>
</feature>
<dbReference type="Pfam" id="PF00733">
    <property type="entry name" value="Asn_synthase"/>
    <property type="match status" value="1"/>
</dbReference>
<organism evidence="7 8">
    <name type="scientific">Parafrankia irregularis</name>
    <dbReference type="NCBI Taxonomy" id="795642"/>
    <lineage>
        <taxon>Bacteria</taxon>
        <taxon>Bacillati</taxon>
        <taxon>Actinomycetota</taxon>
        <taxon>Actinomycetes</taxon>
        <taxon>Frankiales</taxon>
        <taxon>Frankiaceae</taxon>
        <taxon>Parafrankia</taxon>
    </lineage>
</organism>
<dbReference type="Proteomes" id="UP000198802">
    <property type="component" value="Unassembled WGS sequence"/>
</dbReference>
<dbReference type="AlphaFoldDB" id="A0A0S4QY34"/>
<dbReference type="InterPro" id="IPR014729">
    <property type="entry name" value="Rossmann-like_a/b/a_fold"/>
</dbReference>
<dbReference type="RefSeq" id="WP_091284401.1">
    <property type="nucleotide sequence ID" value="NZ_FAOZ01000033.1"/>
</dbReference>